<sequence>MFWFIALVIDTVVGWSLVIEFFKYDLGIMLNFCECAKFSIFFIRYISELIIILIALARLFTGTVVHAEDSETSSLLDSLSTTTTTTVQYAKDGTKITAIKTIQVKKTKNQASALVLTKFTLTLWPHDDLKLQVYACFSLLLMTAGIAVNIWLPYKIGELVDGDMKEGKFAWVSVVVYTGLCYLQGELGLLQSLQKLSWAPVDSHIRHQASDYVCKLSKHGIHQGLSKSVESAKAAVDFLNQIIFQLFPLVVNVILVSIFCAYVFAPIFAVILLITVTSYMLVTVILMKKYRDSEDLECNKADDEHPVTSKIRIVQNSILTIGSLAGSLLFAYKVSLGELSSGGYITFNMFLMELCIPLHLFRKSYETAQSCLSKIDLSIESSEVIETIKYIRHDKEPKIKEQVIVFDHVNYISEASNVTLRDISFTISKGESLAIVGSPGSGKSTILQLLLRSLEPSSGNIFFNGCDIRQIDMDVFKKTTGIASQQVTIFNDSIYNNIKYGQKVTTIEEVKQAARVARIHDKIELLRSGYNTTLGHHNGYLLSKDETQRIAIARAILKNPSVILLDEVTKGLEMSTKGKSEILSDITKNRTALILSSSLDVVKDVNHILILCISTNVQKKYESIDDQGQVTQQQRKHFDKQISGDRASAILELSKKRPTHADVQLDESKINQHAYEEMKGRASYKTEHIHVFDDSPNHDKESAKQMAETVELHETEEIQYEAKSHEIIELDEETETHIIVKNEFIEIAEHEDVYIDGGTVMAEVIEIEL</sequence>
<dbReference type="InterPro" id="IPR039421">
    <property type="entry name" value="Type_1_exporter"/>
</dbReference>
<keyword evidence="3" id="KW-0547">Nucleotide-binding</keyword>
<organism evidence="10 11">
    <name type="scientific">Rhizopus oryzae</name>
    <name type="common">Mucormycosis agent</name>
    <name type="synonym">Rhizopus arrhizus var. delemar</name>
    <dbReference type="NCBI Taxonomy" id="64495"/>
    <lineage>
        <taxon>Eukaryota</taxon>
        <taxon>Fungi</taxon>
        <taxon>Fungi incertae sedis</taxon>
        <taxon>Mucoromycota</taxon>
        <taxon>Mucoromycotina</taxon>
        <taxon>Mucoromycetes</taxon>
        <taxon>Mucorales</taxon>
        <taxon>Mucorineae</taxon>
        <taxon>Rhizopodaceae</taxon>
        <taxon>Rhizopus</taxon>
    </lineage>
</organism>
<dbReference type="PANTHER" id="PTHR24221:SF654">
    <property type="entry name" value="ATP-BINDING CASSETTE SUB-FAMILY B MEMBER 6"/>
    <property type="match status" value="1"/>
</dbReference>
<dbReference type="Gene3D" id="1.20.1560.10">
    <property type="entry name" value="ABC transporter type 1, transmembrane domain"/>
    <property type="match status" value="2"/>
</dbReference>
<keyword evidence="4" id="KW-0067">ATP-binding</keyword>
<feature type="transmembrane region" description="Helical" evidence="8">
    <location>
        <begin position="38"/>
        <end position="60"/>
    </location>
</feature>
<dbReference type="GO" id="GO:0016020">
    <property type="term" value="C:membrane"/>
    <property type="evidence" value="ECO:0007669"/>
    <property type="project" value="UniProtKB-SubCell"/>
</dbReference>
<evidence type="ECO:0000256" key="7">
    <source>
        <dbReference type="ARBA" id="ARBA00024363"/>
    </source>
</evidence>
<dbReference type="OrthoDB" id="2236193at2759"/>
<evidence type="ECO:0000256" key="2">
    <source>
        <dbReference type="ARBA" id="ARBA00022692"/>
    </source>
</evidence>
<keyword evidence="2 8" id="KW-0812">Transmembrane</keyword>
<evidence type="ECO:0000256" key="8">
    <source>
        <dbReference type="SAM" id="Phobius"/>
    </source>
</evidence>
<evidence type="ECO:0000313" key="10">
    <source>
        <dbReference type="EMBL" id="KAG1305328.1"/>
    </source>
</evidence>
<evidence type="ECO:0000256" key="4">
    <source>
        <dbReference type="ARBA" id="ARBA00022840"/>
    </source>
</evidence>
<dbReference type="InterPro" id="IPR036640">
    <property type="entry name" value="ABC1_TM_sf"/>
</dbReference>
<dbReference type="InterPro" id="IPR027417">
    <property type="entry name" value="P-loop_NTPase"/>
</dbReference>
<feature type="transmembrane region" description="Helical" evidence="8">
    <location>
        <begin position="133"/>
        <end position="154"/>
    </location>
</feature>
<dbReference type="InterPro" id="IPR003439">
    <property type="entry name" value="ABC_transporter-like_ATP-bd"/>
</dbReference>
<dbReference type="PROSITE" id="PS50893">
    <property type="entry name" value="ABC_TRANSPORTER_2"/>
    <property type="match status" value="1"/>
</dbReference>
<feature type="transmembrane region" description="Helical" evidence="8">
    <location>
        <begin position="242"/>
        <end position="264"/>
    </location>
</feature>
<feature type="transmembrane region" description="Helical" evidence="8">
    <location>
        <begin position="270"/>
        <end position="287"/>
    </location>
</feature>
<dbReference type="Proteomes" id="UP000716291">
    <property type="component" value="Unassembled WGS sequence"/>
</dbReference>
<comment type="subcellular location">
    <subcellularLocation>
        <location evidence="1">Membrane</location>
        <topology evidence="1">Multi-pass membrane protein</topology>
    </subcellularLocation>
</comment>
<dbReference type="GO" id="GO:0042626">
    <property type="term" value="F:ATPase-coupled transmembrane transporter activity"/>
    <property type="evidence" value="ECO:0007669"/>
    <property type="project" value="TreeGrafter"/>
</dbReference>
<evidence type="ECO:0000256" key="5">
    <source>
        <dbReference type="ARBA" id="ARBA00022989"/>
    </source>
</evidence>
<dbReference type="GO" id="GO:0005524">
    <property type="term" value="F:ATP binding"/>
    <property type="evidence" value="ECO:0007669"/>
    <property type="project" value="UniProtKB-KW"/>
</dbReference>
<keyword evidence="11" id="KW-1185">Reference proteome</keyword>
<dbReference type="SUPFAM" id="SSF90123">
    <property type="entry name" value="ABC transporter transmembrane region"/>
    <property type="match status" value="1"/>
</dbReference>
<comment type="similarity">
    <text evidence="7">Belongs to the ABC transporter superfamily. ABCB family. Heavy Metal importer (TC 3.A.1.210) subfamily.</text>
</comment>
<dbReference type="GO" id="GO:0016887">
    <property type="term" value="F:ATP hydrolysis activity"/>
    <property type="evidence" value="ECO:0007669"/>
    <property type="project" value="InterPro"/>
</dbReference>
<evidence type="ECO:0000259" key="9">
    <source>
        <dbReference type="PROSITE" id="PS50893"/>
    </source>
</evidence>
<feature type="transmembrane region" description="Helical" evidence="8">
    <location>
        <begin position="169"/>
        <end position="190"/>
    </location>
</feature>
<dbReference type="PANTHER" id="PTHR24221">
    <property type="entry name" value="ATP-BINDING CASSETTE SUB-FAMILY B"/>
    <property type="match status" value="1"/>
</dbReference>
<evidence type="ECO:0000256" key="3">
    <source>
        <dbReference type="ARBA" id="ARBA00022741"/>
    </source>
</evidence>
<keyword evidence="6 8" id="KW-0472">Membrane</keyword>
<name>A0A9P6X4T4_RHIOR</name>
<protein>
    <recommendedName>
        <fullName evidence="9">ABC transporter domain-containing protein</fullName>
    </recommendedName>
</protein>
<evidence type="ECO:0000256" key="6">
    <source>
        <dbReference type="ARBA" id="ARBA00023136"/>
    </source>
</evidence>
<gene>
    <name evidence="10" type="ORF">G6F64_008468</name>
</gene>
<feature type="domain" description="ABC transporter" evidence="9">
    <location>
        <begin position="404"/>
        <end position="638"/>
    </location>
</feature>
<dbReference type="EMBL" id="JAANQT010001393">
    <property type="protein sequence ID" value="KAG1305328.1"/>
    <property type="molecule type" value="Genomic_DNA"/>
</dbReference>
<evidence type="ECO:0000256" key="1">
    <source>
        <dbReference type="ARBA" id="ARBA00004141"/>
    </source>
</evidence>
<proteinExistence type="inferred from homology"/>
<dbReference type="Gene3D" id="3.40.50.300">
    <property type="entry name" value="P-loop containing nucleotide triphosphate hydrolases"/>
    <property type="match status" value="1"/>
</dbReference>
<keyword evidence="5 8" id="KW-1133">Transmembrane helix</keyword>
<dbReference type="AlphaFoldDB" id="A0A9P6X4T4"/>
<reference evidence="10" key="1">
    <citation type="journal article" date="2020" name="Microb. Genom.">
        <title>Genetic diversity of clinical and environmental Mucorales isolates obtained from an investigation of mucormycosis cases among solid organ transplant recipients.</title>
        <authorList>
            <person name="Nguyen M.H."/>
            <person name="Kaul D."/>
            <person name="Muto C."/>
            <person name="Cheng S.J."/>
            <person name="Richter R.A."/>
            <person name="Bruno V.M."/>
            <person name="Liu G."/>
            <person name="Beyhan S."/>
            <person name="Sundermann A.J."/>
            <person name="Mounaud S."/>
            <person name="Pasculle A.W."/>
            <person name="Nierman W.C."/>
            <person name="Driscoll E."/>
            <person name="Cumbie R."/>
            <person name="Clancy C.J."/>
            <person name="Dupont C.L."/>
        </authorList>
    </citation>
    <scope>NUCLEOTIDE SEQUENCE</scope>
    <source>
        <strain evidence="10">GL11</strain>
    </source>
</reference>
<dbReference type="InterPro" id="IPR003593">
    <property type="entry name" value="AAA+_ATPase"/>
</dbReference>
<dbReference type="SUPFAM" id="SSF52540">
    <property type="entry name" value="P-loop containing nucleoside triphosphate hydrolases"/>
    <property type="match status" value="1"/>
</dbReference>
<evidence type="ECO:0000313" key="11">
    <source>
        <dbReference type="Proteomes" id="UP000716291"/>
    </source>
</evidence>
<dbReference type="Pfam" id="PF00005">
    <property type="entry name" value="ABC_tran"/>
    <property type="match status" value="1"/>
</dbReference>
<dbReference type="SMART" id="SM00382">
    <property type="entry name" value="AAA"/>
    <property type="match status" value="1"/>
</dbReference>
<accession>A0A9P6X4T4</accession>
<comment type="caution">
    <text evidence="10">The sequence shown here is derived from an EMBL/GenBank/DDBJ whole genome shotgun (WGS) entry which is preliminary data.</text>
</comment>